<dbReference type="Proteomes" id="UP001055811">
    <property type="component" value="Linkage Group LG01"/>
</dbReference>
<organism evidence="1 2">
    <name type="scientific">Cichorium intybus</name>
    <name type="common">Chicory</name>
    <dbReference type="NCBI Taxonomy" id="13427"/>
    <lineage>
        <taxon>Eukaryota</taxon>
        <taxon>Viridiplantae</taxon>
        <taxon>Streptophyta</taxon>
        <taxon>Embryophyta</taxon>
        <taxon>Tracheophyta</taxon>
        <taxon>Spermatophyta</taxon>
        <taxon>Magnoliopsida</taxon>
        <taxon>eudicotyledons</taxon>
        <taxon>Gunneridae</taxon>
        <taxon>Pentapetalae</taxon>
        <taxon>asterids</taxon>
        <taxon>campanulids</taxon>
        <taxon>Asterales</taxon>
        <taxon>Asteraceae</taxon>
        <taxon>Cichorioideae</taxon>
        <taxon>Cichorieae</taxon>
        <taxon>Cichoriinae</taxon>
        <taxon>Cichorium</taxon>
    </lineage>
</organism>
<gene>
    <name evidence="1" type="ORF">L2E82_01478</name>
</gene>
<reference evidence="2" key="1">
    <citation type="journal article" date="2022" name="Mol. Ecol. Resour.">
        <title>The genomes of chicory, endive, great burdock and yacon provide insights into Asteraceae palaeo-polyploidization history and plant inulin production.</title>
        <authorList>
            <person name="Fan W."/>
            <person name="Wang S."/>
            <person name="Wang H."/>
            <person name="Wang A."/>
            <person name="Jiang F."/>
            <person name="Liu H."/>
            <person name="Zhao H."/>
            <person name="Xu D."/>
            <person name="Zhang Y."/>
        </authorList>
    </citation>
    <scope>NUCLEOTIDE SEQUENCE [LARGE SCALE GENOMIC DNA]</scope>
    <source>
        <strain evidence="2">cv. Punajuju</strain>
    </source>
</reference>
<comment type="caution">
    <text evidence="1">The sequence shown here is derived from an EMBL/GenBank/DDBJ whole genome shotgun (WGS) entry which is preliminary data.</text>
</comment>
<accession>A0ACB9H0K0</accession>
<keyword evidence="2" id="KW-1185">Reference proteome</keyword>
<sequence>MDTKEGVLMQRYELGKMVGHGNFAKVYHGRNLKTGVNVAIKIIDKSKVMKAGMVNQIKREISVTKLVKHPNIVHLHEVLASKTKIYFVLEYVKGGELFDKLIKGKLKEETARKYFRQLISAIGFCHSRGVYHRDLKPENLLLDDEGNLKVSDFGLSALAETRRQDGLLHTSCGTPAYVAPEVIDQKGYDGAKADIWSCGVVLFVLLAGFLPFHDSNLMEMYRKITMGKFKYPNSFPNEAKSLVSKILDPNPITRISIAEITEDSWFKTGLVCELPKRSEDMVSSLENQFDSFKGSFGEKIRDLTYQTEEIQGLEKDCVLNAFNIISLSWGFNLSGLFNHNAEDEREVRFMSGQPACSIVLKLEEIAKNWKLKVMKNNGVLLKVEGLEEGINDILAIDFEIYQITPNLHLIEAKRLGGDKYGFWEIVNEHVRPALIGVV</sequence>
<evidence type="ECO:0000313" key="2">
    <source>
        <dbReference type="Proteomes" id="UP001055811"/>
    </source>
</evidence>
<protein>
    <submittedName>
        <fullName evidence="1">Uncharacterized protein</fullName>
    </submittedName>
</protein>
<dbReference type="EMBL" id="CM042009">
    <property type="protein sequence ID" value="KAI3788705.1"/>
    <property type="molecule type" value="Genomic_DNA"/>
</dbReference>
<evidence type="ECO:0000313" key="1">
    <source>
        <dbReference type="EMBL" id="KAI3788705.1"/>
    </source>
</evidence>
<reference evidence="1 2" key="2">
    <citation type="journal article" date="2022" name="Mol. Ecol. Resour.">
        <title>The genomes of chicory, endive, great burdock and yacon provide insights into Asteraceae paleo-polyploidization history and plant inulin production.</title>
        <authorList>
            <person name="Fan W."/>
            <person name="Wang S."/>
            <person name="Wang H."/>
            <person name="Wang A."/>
            <person name="Jiang F."/>
            <person name="Liu H."/>
            <person name="Zhao H."/>
            <person name="Xu D."/>
            <person name="Zhang Y."/>
        </authorList>
    </citation>
    <scope>NUCLEOTIDE SEQUENCE [LARGE SCALE GENOMIC DNA]</scope>
    <source>
        <strain evidence="2">cv. Punajuju</strain>
        <tissue evidence="1">Leaves</tissue>
    </source>
</reference>
<name>A0ACB9H0K0_CICIN</name>
<proteinExistence type="predicted"/>